<dbReference type="EMBL" id="JACJSI010000116">
    <property type="protein sequence ID" value="MBD2533825.1"/>
    <property type="molecule type" value="Genomic_DNA"/>
</dbReference>
<keyword evidence="2 3" id="KW-0802">TPR repeat</keyword>
<protein>
    <submittedName>
        <fullName evidence="4">Tetratricopeptide repeat protein</fullName>
    </submittedName>
</protein>
<feature type="repeat" description="TPR" evidence="3">
    <location>
        <begin position="115"/>
        <end position="148"/>
    </location>
</feature>
<dbReference type="PANTHER" id="PTHR44943:SF8">
    <property type="entry name" value="TPR REPEAT-CONTAINING PROTEIN MJ0263"/>
    <property type="match status" value="1"/>
</dbReference>
<dbReference type="PROSITE" id="PS50005">
    <property type="entry name" value="TPR"/>
    <property type="match status" value="2"/>
</dbReference>
<dbReference type="SUPFAM" id="SSF48452">
    <property type="entry name" value="TPR-like"/>
    <property type="match status" value="1"/>
</dbReference>
<accession>A0ABR8DY23</accession>
<keyword evidence="1" id="KW-0677">Repeat</keyword>
<dbReference type="InterPro" id="IPR051685">
    <property type="entry name" value="Ycf3/AcsC/BcsC/TPR_MFPF"/>
</dbReference>
<dbReference type="Pfam" id="PF13414">
    <property type="entry name" value="TPR_11"/>
    <property type="match status" value="2"/>
</dbReference>
<dbReference type="SMART" id="SM00028">
    <property type="entry name" value="TPR"/>
    <property type="match status" value="3"/>
</dbReference>
<reference evidence="4 5" key="1">
    <citation type="journal article" date="2020" name="ISME J.">
        <title>Comparative genomics reveals insights into cyanobacterial evolution and habitat adaptation.</title>
        <authorList>
            <person name="Chen M.Y."/>
            <person name="Teng W.K."/>
            <person name="Zhao L."/>
            <person name="Hu C.X."/>
            <person name="Zhou Y.K."/>
            <person name="Han B.P."/>
            <person name="Song L.R."/>
            <person name="Shu W.S."/>
        </authorList>
    </citation>
    <scope>NUCLEOTIDE SEQUENCE [LARGE SCALE GENOMIC DNA]</scope>
    <source>
        <strain evidence="4 5">FACHB-838</strain>
    </source>
</reference>
<gene>
    <name evidence="4" type="ORF">H6G97_31455</name>
</gene>
<keyword evidence="5" id="KW-1185">Reference proteome</keyword>
<dbReference type="RefSeq" id="WP_190944369.1">
    <property type="nucleotide sequence ID" value="NZ_JACJSI010000116.1"/>
</dbReference>
<sequence>MTLKCKLKSVLVHSFSCIPLAILIGSSISALVNAQTISPFPPPFPSLEEREYQRCLDRSSNCIRPPLNEQIPKPPEQKSELQRLIGQATSDYNSRRFSVAEEKFRQLIKSYPKYPLLYYQLGNALMRQGKAEEAVSQYQQAIRLDPDYAVAHNGIGVTRARQFRWKEATEEYQKALIINPTYADALKNLGEALWHQGKPIEATASLEKARNLFKQQGRTEELQLVDQLLQQVQQNTL</sequence>
<evidence type="ECO:0000256" key="3">
    <source>
        <dbReference type="PROSITE-ProRule" id="PRU00339"/>
    </source>
</evidence>
<dbReference type="InterPro" id="IPR019734">
    <property type="entry name" value="TPR_rpt"/>
</dbReference>
<evidence type="ECO:0000313" key="5">
    <source>
        <dbReference type="Proteomes" id="UP000623440"/>
    </source>
</evidence>
<dbReference type="PANTHER" id="PTHR44943">
    <property type="entry name" value="CELLULOSE SYNTHASE OPERON PROTEIN C"/>
    <property type="match status" value="1"/>
</dbReference>
<comment type="caution">
    <text evidence="4">The sequence shown here is derived from an EMBL/GenBank/DDBJ whole genome shotgun (WGS) entry which is preliminary data.</text>
</comment>
<evidence type="ECO:0000256" key="1">
    <source>
        <dbReference type="ARBA" id="ARBA00022737"/>
    </source>
</evidence>
<proteinExistence type="predicted"/>
<name>A0ABR8DY23_9NOSO</name>
<evidence type="ECO:0000313" key="4">
    <source>
        <dbReference type="EMBL" id="MBD2533825.1"/>
    </source>
</evidence>
<dbReference type="InterPro" id="IPR011990">
    <property type="entry name" value="TPR-like_helical_dom_sf"/>
</dbReference>
<organism evidence="4 5">
    <name type="scientific">Nostoc flagelliforme FACHB-838</name>
    <dbReference type="NCBI Taxonomy" id="2692904"/>
    <lineage>
        <taxon>Bacteria</taxon>
        <taxon>Bacillati</taxon>
        <taxon>Cyanobacteriota</taxon>
        <taxon>Cyanophyceae</taxon>
        <taxon>Nostocales</taxon>
        <taxon>Nostocaceae</taxon>
        <taxon>Nostoc</taxon>
    </lineage>
</organism>
<dbReference type="PROSITE" id="PS50293">
    <property type="entry name" value="TPR_REGION"/>
    <property type="match status" value="1"/>
</dbReference>
<dbReference type="Proteomes" id="UP000623440">
    <property type="component" value="Unassembled WGS sequence"/>
</dbReference>
<dbReference type="Gene3D" id="1.25.40.10">
    <property type="entry name" value="Tetratricopeptide repeat domain"/>
    <property type="match status" value="2"/>
</dbReference>
<feature type="repeat" description="TPR" evidence="3">
    <location>
        <begin position="149"/>
        <end position="182"/>
    </location>
</feature>
<evidence type="ECO:0000256" key="2">
    <source>
        <dbReference type="ARBA" id="ARBA00022803"/>
    </source>
</evidence>